<evidence type="ECO:0000313" key="2">
    <source>
        <dbReference type="Proteomes" id="UP000720595"/>
    </source>
</evidence>
<gene>
    <name evidence="1" type="ORF">JOD41_001509</name>
</gene>
<evidence type="ECO:0000313" key="1">
    <source>
        <dbReference type="EMBL" id="MBM7550767.1"/>
    </source>
</evidence>
<accession>A0ABS2ML69</accession>
<keyword evidence="2" id="KW-1185">Reference proteome</keyword>
<comment type="caution">
    <text evidence="1">The sequence shown here is derived from an EMBL/GenBank/DDBJ whole genome shotgun (WGS) entry which is preliminary data.</text>
</comment>
<reference evidence="1 2" key="1">
    <citation type="submission" date="2021-01" db="EMBL/GenBank/DDBJ databases">
        <title>Genomic Encyclopedia of Type Strains, Phase IV (KMG-IV): sequencing the most valuable type-strain genomes for metagenomic binning, comparative biology and taxonomic classification.</title>
        <authorList>
            <person name="Goeker M."/>
        </authorList>
    </citation>
    <scope>NUCLEOTIDE SEQUENCE [LARGE SCALE GENOMIC DNA]</scope>
    <source>
        <strain evidence="1 2">DSM 21461</strain>
    </source>
</reference>
<dbReference type="Proteomes" id="UP000720595">
    <property type="component" value="Unassembled WGS sequence"/>
</dbReference>
<sequence length="36" mass="3922">MIEVKVKDIPGIDKRTGSISITISFILSSNSSILEE</sequence>
<dbReference type="EMBL" id="JAFBDH010000007">
    <property type="protein sequence ID" value="MBM7550767.1"/>
    <property type="molecule type" value="Genomic_DNA"/>
</dbReference>
<name>A0ABS2ML69_9FIRM</name>
<organism evidence="1 2">
    <name type="scientific">Peptoniphilus gorbachii</name>
    <dbReference type="NCBI Taxonomy" id="411567"/>
    <lineage>
        <taxon>Bacteria</taxon>
        <taxon>Bacillati</taxon>
        <taxon>Bacillota</taxon>
        <taxon>Tissierellia</taxon>
        <taxon>Tissierellales</taxon>
        <taxon>Peptoniphilaceae</taxon>
        <taxon>Peptoniphilus</taxon>
    </lineage>
</organism>
<protein>
    <submittedName>
        <fullName evidence="1">Uncharacterized protein</fullName>
    </submittedName>
</protein>
<proteinExistence type="predicted"/>